<proteinExistence type="predicted"/>
<feature type="transmembrane region" description="Helical" evidence="1">
    <location>
        <begin position="60"/>
        <end position="89"/>
    </location>
</feature>
<organism evidence="2 3">
    <name type="scientific">Roseiconus nitratireducens</name>
    <dbReference type="NCBI Taxonomy" id="2605748"/>
    <lineage>
        <taxon>Bacteria</taxon>
        <taxon>Pseudomonadati</taxon>
        <taxon>Planctomycetota</taxon>
        <taxon>Planctomycetia</taxon>
        <taxon>Pirellulales</taxon>
        <taxon>Pirellulaceae</taxon>
        <taxon>Roseiconus</taxon>
    </lineage>
</organism>
<reference evidence="2 3" key="1">
    <citation type="submission" date="2019-08" db="EMBL/GenBank/DDBJ databases">
        <authorList>
            <person name="Dhanesh K."/>
            <person name="Kumar G."/>
            <person name="Sasikala C."/>
            <person name="Venkata Ramana C."/>
        </authorList>
    </citation>
    <scope>NUCLEOTIDE SEQUENCE [LARGE SCALE GENOMIC DNA]</scope>
    <source>
        <strain evidence="2 3">JC645</strain>
    </source>
</reference>
<keyword evidence="1" id="KW-0472">Membrane</keyword>
<dbReference type="RefSeq" id="WP_150076725.1">
    <property type="nucleotide sequence ID" value="NZ_VWOX01000006.1"/>
</dbReference>
<evidence type="ECO:0000256" key="1">
    <source>
        <dbReference type="SAM" id="Phobius"/>
    </source>
</evidence>
<keyword evidence="1" id="KW-1133">Transmembrane helix</keyword>
<protein>
    <recommendedName>
        <fullName evidence="4">DUF304 domain-containing protein</fullName>
    </recommendedName>
</protein>
<keyword evidence="1" id="KW-0812">Transmembrane</keyword>
<evidence type="ECO:0000313" key="3">
    <source>
        <dbReference type="Proteomes" id="UP000324479"/>
    </source>
</evidence>
<dbReference type="Proteomes" id="UP000324479">
    <property type="component" value="Unassembled WGS sequence"/>
</dbReference>
<dbReference type="EMBL" id="VWOX01000006">
    <property type="protein sequence ID" value="KAA5543061.1"/>
    <property type="molecule type" value="Genomic_DNA"/>
</dbReference>
<feature type="transmembrane region" description="Helical" evidence="1">
    <location>
        <begin position="20"/>
        <end position="48"/>
    </location>
</feature>
<evidence type="ECO:0000313" key="2">
    <source>
        <dbReference type="EMBL" id="KAA5543061.1"/>
    </source>
</evidence>
<name>A0A5M6D6E7_9BACT</name>
<accession>A0A5M6D6E7</accession>
<keyword evidence="3" id="KW-1185">Reference proteome</keyword>
<gene>
    <name evidence="2" type="ORF">FYK55_12270</name>
</gene>
<evidence type="ECO:0008006" key="4">
    <source>
        <dbReference type="Google" id="ProtNLM"/>
    </source>
</evidence>
<sequence>MSFKDRFPLEIEFEVDRERLLRYLLIQARIGCFGLVLPFALCFAVAFFNSHLAPYRPAGFWFQFGWLVIYLLGGVLACAAFGGVLYFSYFQPSARLKAKNLRLMVDGPYLRLVSGGFVVLDQRFHFRDVSCYATLQGPLLRRCLLKSLCFRVQARSTAPPLRVTGLVDADRVRDVLCEIDASRELANVSSDQSGMTKPGESSV</sequence>
<dbReference type="AlphaFoldDB" id="A0A5M6D6E7"/>
<comment type="caution">
    <text evidence="2">The sequence shown here is derived from an EMBL/GenBank/DDBJ whole genome shotgun (WGS) entry which is preliminary data.</text>
</comment>